<organism evidence="2 3">
    <name type="scientific">Cladophialophora carrionii</name>
    <dbReference type="NCBI Taxonomy" id="86049"/>
    <lineage>
        <taxon>Eukaryota</taxon>
        <taxon>Fungi</taxon>
        <taxon>Dikarya</taxon>
        <taxon>Ascomycota</taxon>
        <taxon>Pezizomycotina</taxon>
        <taxon>Eurotiomycetes</taxon>
        <taxon>Chaetothyriomycetidae</taxon>
        <taxon>Chaetothyriales</taxon>
        <taxon>Herpotrichiellaceae</taxon>
        <taxon>Cladophialophora</taxon>
    </lineage>
</organism>
<dbReference type="AlphaFoldDB" id="A0A1C1CM75"/>
<reference evidence="3" key="1">
    <citation type="submission" date="2015-07" db="EMBL/GenBank/DDBJ databases">
        <authorList>
            <person name="Teixeira M.M."/>
            <person name="Souza R.C."/>
            <person name="Almeida L.G."/>
            <person name="Vicente V.A."/>
            <person name="de Hoog S."/>
            <person name="Bocca A.L."/>
            <person name="de Almeida S.R."/>
            <person name="Vasconcelos A.T."/>
            <person name="Felipe M.S."/>
        </authorList>
    </citation>
    <scope>NUCLEOTIDE SEQUENCE [LARGE SCALE GENOMIC DNA]</scope>
    <source>
        <strain evidence="3">KSF</strain>
    </source>
</reference>
<keyword evidence="3" id="KW-1185">Reference proteome</keyword>
<name>A0A1C1CM75_9EURO</name>
<feature type="compositionally biased region" description="Basic residues" evidence="1">
    <location>
        <begin position="228"/>
        <end position="237"/>
    </location>
</feature>
<sequence length="237" mass="26737">MGNTASRETPVPPQDGEESTHQNEEDNIVDVVATSIENSMESPPLDICTPAETPPPATRDRSTTEATLRDLLTAYQLSPPLEVSRFVGLCPYLCALLRWGWHASTADMDAFSILYPTFTAHLHAFETAQMERDLIAIPSYHQWFLEQPRDAYQQNILREQNLREIWRENRYESRRAQLCLTAIMNGNAPWSTAPWDPSPSSRVDDDGGAAEDETPPPDAQRSVQQSGSRKRKRPESK</sequence>
<dbReference type="EMBL" id="LGRB01000010">
    <property type="protein sequence ID" value="OCT49604.1"/>
    <property type="molecule type" value="Genomic_DNA"/>
</dbReference>
<feature type="compositionally biased region" description="Acidic residues" evidence="1">
    <location>
        <begin position="206"/>
        <end position="215"/>
    </location>
</feature>
<dbReference type="Proteomes" id="UP000094526">
    <property type="component" value="Unassembled WGS sequence"/>
</dbReference>
<feature type="region of interest" description="Disordered" evidence="1">
    <location>
        <begin position="190"/>
        <end position="237"/>
    </location>
</feature>
<evidence type="ECO:0000256" key="1">
    <source>
        <dbReference type="SAM" id="MobiDB-lite"/>
    </source>
</evidence>
<accession>A0A1C1CM75</accession>
<gene>
    <name evidence="2" type="ORF">CLCR_07569</name>
</gene>
<proteinExistence type="predicted"/>
<feature type="region of interest" description="Disordered" evidence="1">
    <location>
        <begin position="1"/>
        <end position="63"/>
    </location>
</feature>
<protein>
    <submittedName>
        <fullName evidence="2">Uncharacterized protein</fullName>
    </submittedName>
</protein>
<evidence type="ECO:0000313" key="3">
    <source>
        <dbReference type="Proteomes" id="UP000094526"/>
    </source>
</evidence>
<dbReference type="VEuPathDB" id="FungiDB:CLCR_07569"/>
<evidence type="ECO:0000313" key="2">
    <source>
        <dbReference type="EMBL" id="OCT49604.1"/>
    </source>
</evidence>
<dbReference type="OrthoDB" id="4161720at2759"/>
<comment type="caution">
    <text evidence="2">The sequence shown here is derived from an EMBL/GenBank/DDBJ whole genome shotgun (WGS) entry which is preliminary data.</text>
</comment>